<keyword evidence="2" id="KW-1185">Reference proteome</keyword>
<dbReference type="Proteomes" id="UP000693946">
    <property type="component" value="Linkage Group LG5"/>
</dbReference>
<accession>A0AAV6QHL8</accession>
<evidence type="ECO:0000313" key="2">
    <source>
        <dbReference type="Proteomes" id="UP000693946"/>
    </source>
</evidence>
<sequence>MYTKSDRRDFDSDENTRGYWSRVPMKEKRHEREKTLIITYLLRLVTVKNDTFIRWSRSANHNAIKINHNDINFCKILPSETPLDCCRQV</sequence>
<reference evidence="1 2" key="1">
    <citation type="journal article" date="2021" name="Sci. Rep.">
        <title>Chromosome anchoring in Senegalese sole (Solea senegalensis) reveals sex-associated markers and genome rearrangements in flatfish.</title>
        <authorList>
            <person name="Guerrero-Cozar I."/>
            <person name="Gomez-Garrido J."/>
            <person name="Berbel C."/>
            <person name="Martinez-Blanch J.F."/>
            <person name="Alioto T."/>
            <person name="Claros M.G."/>
            <person name="Gagnaire P.A."/>
            <person name="Manchado M."/>
        </authorList>
    </citation>
    <scope>NUCLEOTIDE SEQUENCE [LARGE SCALE GENOMIC DNA]</scope>
    <source>
        <strain evidence="1">Sse05_10M</strain>
    </source>
</reference>
<name>A0AAV6QHL8_SOLSE</name>
<comment type="caution">
    <text evidence="1">The sequence shown here is derived from an EMBL/GenBank/DDBJ whole genome shotgun (WGS) entry which is preliminary data.</text>
</comment>
<proteinExistence type="predicted"/>
<gene>
    <name evidence="1" type="ORF">JOB18_014382</name>
</gene>
<dbReference type="AlphaFoldDB" id="A0AAV6QHL8"/>
<protein>
    <submittedName>
        <fullName evidence="1">Uncharacterized protein</fullName>
    </submittedName>
</protein>
<organism evidence="1 2">
    <name type="scientific">Solea senegalensis</name>
    <name type="common">Senegalese sole</name>
    <dbReference type="NCBI Taxonomy" id="28829"/>
    <lineage>
        <taxon>Eukaryota</taxon>
        <taxon>Metazoa</taxon>
        <taxon>Chordata</taxon>
        <taxon>Craniata</taxon>
        <taxon>Vertebrata</taxon>
        <taxon>Euteleostomi</taxon>
        <taxon>Actinopterygii</taxon>
        <taxon>Neopterygii</taxon>
        <taxon>Teleostei</taxon>
        <taxon>Neoteleostei</taxon>
        <taxon>Acanthomorphata</taxon>
        <taxon>Carangaria</taxon>
        <taxon>Pleuronectiformes</taxon>
        <taxon>Pleuronectoidei</taxon>
        <taxon>Soleidae</taxon>
        <taxon>Solea</taxon>
    </lineage>
</organism>
<evidence type="ECO:0000313" key="1">
    <source>
        <dbReference type="EMBL" id="KAG7489539.1"/>
    </source>
</evidence>
<dbReference type="EMBL" id="JAGKHQ010000017">
    <property type="protein sequence ID" value="KAG7489539.1"/>
    <property type="molecule type" value="Genomic_DNA"/>
</dbReference>